<sequence length="191" mass="21025">MRLYLAPTDRKLTTRLLLVLLAAAFAHNLFHEFGHWLVGALLGNPMSMNLNLAWPTSGHYREDWQAVASSLGGPGCSILMAAAAWIVVEKFGTVYAYPFLFFPLYCRTFSLLLGGFAKQDEAFISARLGLGQYTVALIVCVILLGLVWRGSRRLKLDPQAIGNWCVAGTGAQLLVIATQKIIHRPSLLPPR</sequence>
<feature type="transmembrane region" description="Helical" evidence="1">
    <location>
        <begin position="12"/>
        <end position="30"/>
    </location>
</feature>
<reference evidence="2 3" key="1">
    <citation type="submission" date="2019-01" db="EMBL/GenBank/DDBJ databases">
        <title>Lacunisphaera sp. strain TWA-58.</title>
        <authorList>
            <person name="Chen W.-M."/>
        </authorList>
    </citation>
    <scope>NUCLEOTIDE SEQUENCE [LARGE SCALE GENOMIC DNA]</scope>
    <source>
        <strain evidence="2 3">TWA-58</strain>
    </source>
</reference>
<organism evidence="2 3">
    <name type="scientific">Oleiharenicola lentus</name>
    <dbReference type="NCBI Taxonomy" id="2508720"/>
    <lineage>
        <taxon>Bacteria</taxon>
        <taxon>Pseudomonadati</taxon>
        <taxon>Verrucomicrobiota</taxon>
        <taxon>Opitutia</taxon>
        <taxon>Opitutales</taxon>
        <taxon>Opitutaceae</taxon>
        <taxon>Oleiharenicola</taxon>
    </lineage>
</organism>
<evidence type="ECO:0000256" key="1">
    <source>
        <dbReference type="SAM" id="Phobius"/>
    </source>
</evidence>
<dbReference type="AlphaFoldDB" id="A0A4Q1C8S6"/>
<feature type="transmembrane region" description="Helical" evidence="1">
    <location>
        <begin position="160"/>
        <end position="182"/>
    </location>
</feature>
<evidence type="ECO:0008006" key="4">
    <source>
        <dbReference type="Google" id="ProtNLM"/>
    </source>
</evidence>
<protein>
    <recommendedName>
        <fullName evidence="4">M50 family peptidase</fullName>
    </recommendedName>
</protein>
<name>A0A4Q1C8S6_9BACT</name>
<proteinExistence type="predicted"/>
<evidence type="ECO:0000313" key="3">
    <source>
        <dbReference type="Proteomes" id="UP000290218"/>
    </source>
</evidence>
<comment type="caution">
    <text evidence="2">The sequence shown here is derived from an EMBL/GenBank/DDBJ whole genome shotgun (WGS) entry which is preliminary data.</text>
</comment>
<dbReference type="RefSeq" id="WP_129046719.1">
    <property type="nucleotide sequence ID" value="NZ_SDHX01000001.1"/>
</dbReference>
<dbReference type="EMBL" id="SDHX01000001">
    <property type="protein sequence ID" value="RXK55354.1"/>
    <property type="molecule type" value="Genomic_DNA"/>
</dbReference>
<keyword evidence="3" id="KW-1185">Reference proteome</keyword>
<dbReference type="OrthoDB" id="1160343at2"/>
<dbReference type="Proteomes" id="UP000290218">
    <property type="component" value="Unassembled WGS sequence"/>
</dbReference>
<keyword evidence="1" id="KW-1133">Transmembrane helix</keyword>
<feature type="transmembrane region" description="Helical" evidence="1">
    <location>
        <begin position="94"/>
        <end position="116"/>
    </location>
</feature>
<keyword evidence="1" id="KW-0472">Membrane</keyword>
<accession>A0A4Q1C8S6</accession>
<evidence type="ECO:0000313" key="2">
    <source>
        <dbReference type="EMBL" id="RXK55354.1"/>
    </source>
</evidence>
<feature type="transmembrane region" description="Helical" evidence="1">
    <location>
        <begin position="128"/>
        <end position="148"/>
    </location>
</feature>
<keyword evidence="1" id="KW-0812">Transmembrane</keyword>
<feature type="transmembrane region" description="Helical" evidence="1">
    <location>
        <begin position="66"/>
        <end position="88"/>
    </location>
</feature>
<gene>
    <name evidence="2" type="ORF">ESB00_05505</name>
</gene>